<dbReference type="InterPro" id="IPR032807">
    <property type="entry name" value="GNVR"/>
</dbReference>
<evidence type="ECO:0000256" key="17">
    <source>
        <dbReference type="SAM" id="Phobius"/>
    </source>
</evidence>
<dbReference type="Pfam" id="PF13807">
    <property type="entry name" value="GNVR"/>
    <property type="match status" value="1"/>
</dbReference>
<evidence type="ECO:0000256" key="16">
    <source>
        <dbReference type="SAM" id="Coils"/>
    </source>
</evidence>
<keyword evidence="14" id="KW-0829">Tyrosine-protein kinase</keyword>
<dbReference type="OrthoDB" id="230260at2"/>
<keyword evidence="6" id="KW-0997">Cell inner membrane</keyword>
<evidence type="ECO:0000256" key="2">
    <source>
        <dbReference type="ARBA" id="ARBA00007316"/>
    </source>
</evidence>
<evidence type="ECO:0000259" key="18">
    <source>
        <dbReference type="Pfam" id="PF02706"/>
    </source>
</evidence>
<dbReference type="EC" id="2.7.10.2" evidence="4"/>
<evidence type="ECO:0000256" key="9">
    <source>
        <dbReference type="ARBA" id="ARBA00022741"/>
    </source>
</evidence>
<proteinExistence type="inferred from homology"/>
<evidence type="ECO:0000256" key="4">
    <source>
        <dbReference type="ARBA" id="ARBA00011903"/>
    </source>
</evidence>
<dbReference type="PANTHER" id="PTHR32309:SF13">
    <property type="entry name" value="FERRIC ENTEROBACTIN TRANSPORT PROTEIN FEPE"/>
    <property type="match status" value="1"/>
</dbReference>
<comment type="similarity">
    <text evidence="3">Belongs to the etk/wzc family.</text>
</comment>
<evidence type="ECO:0000256" key="6">
    <source>
        <dbReference type="ARBA" id="ARBA00022519"/>
    </source>
</evidence>
<name>A0A2N5XNJ1_9HYPH</name>
<keyword evidence="16" id="KW-0175">Coiled coil</keyword>
<dbReference type="InterPro" id="IPR050445">
    <property type="entry name" value="Bact_polysacc_biosynth/exp"/>
</dbReference>
<feature type="coiled-coil region" evidence="16">
    <location>
        <begin position="279"/>
        <end position="323"/>
    </location>
</feature>
<keyword evidence="5" id="KW-1003">Cell membrane</keyword>
<dbReference type="InterPro" id="IPR027417">
    <property type="entry name" value="P-loop_NTPase"/>
</dbReference>
<comment type="subcellular location">
    <subcellularLocation>
        <location evidence="1">Cell inner membrane</location>
        <topology evidence="1">Multi-pass membrane protein</topology>
    </subcellularLocation>
</comment>
<dbReference type="GO" id="GO:0005886">
    <property type="term" value="C:plasma membrane"/>
    <property type="evidence" value="ECO:0007669"/>
    <property type="project" value="UniProtKB-SubCell"/>
</dbReference>
<keyword evidence="12 17" id="KW-1133">Transmembrane helix</keyword>
<dbReference type="Gene3D" id="3.40.50.300">
    <property type="entry name" value="P-loop containing nucleotide triphosphate hydrolases"/>
    <property type="match status" value="1"/>
</dbReference>
<dbReference type="EMBL" id="PKUQ01000036">
    <property type="protein sequence ID" value="PLW76052.1"/>
    <property type="molecule type" value="Genomic_DNA"/>
</dbReference>
<dbReference type="InterPro" id="IPR003856">
    <property type="entry name" value="LPS_length_determ_N"/>
</dbReference>
<evidence type="ECO:0000256" key="7">
    <source>
        <dbReference type="ARBA" id="ARBA00022679"/>
    </source>
</evidence>
<evidence type="ECO:0000256" key="1">
    <source>
        <dbReference type="ARBA" id="ARBA00004429"/>
    </source>
</evidence>
<dbReference type="Proteomes" id="UP000234881">
    <property type="component" value="Unassembled WGS sequence"/>
</dbReference>
<accession>A0A2N5XNJ1</accession>
<keyword evidence="11" id="KW-0067">ATP-binding</keyword>
<evidence type="ECO:0000256" key="10">
    <source>
        <dbReference type="ARBA" id="ARBA00022777"/>
    </source>
</evidence>
<dbReference type="SUPFAM" id="SSF52540">
    <property type="entry name" value="P-loop containing nucleoside triphosphate hydrolases"/>
    <property type="match status" value="1"/>
</dbReference>
<evidence type="ECO:0000256" key="14">
    <source>
        <dbReference type="ARBA" id="ARBA00023137"/>
    </source>
</evidence>
<feature type="domain" description="Polysaccharide chain length determinant N-terminal" evidence="18">
    <location>
        <begin position="5"/>
        <end position="94"/>
    </location>
</feature>
<organism evidence="21 22">
    <name type="scientific">Cohaesibacter celericrescens</name>
    <dbReference type="NCBI Taxonomy" id="2067669"/>
    <lineage>
        <taxon>Bacteria</taxon>
        <taxon>Pseudomonadati</taxon>
        <taxon>Pseudomonadota</taxon>
        <taxon>Alphaproteobacteria</taxon>
        <taxon>Hyphomicrobiales</taxon>
        <taxon>Cohaesibacteraceae</taxon>
    </lineage>
</organism>
<comment type="similarity">
    <text evidence="2">Belongs to the CpsD/CapB family.</text>
</comment>
<comment type="catalytic activity">
    <reaction evidence="15">
        <text>L-tyrosyl-[protein] + ATP = O-phospho-L-tyrosyl-[protein] + ADP + H(+)</text>
        <dbReference type="Rhea" id="RHEA:10596"/>
        <dbReference type="Rhea" id="RHEA-COMP:10136"/>
        <dbReference type="Rhea" id="RHEA-COMP:20101"/>
        <dbReference type="ChEBI" id="CHEBI:15378"/>
        <dbReference type="ChEBI" id="CHEBI:30616"/>
        <dbReference type="ChEBI" id="CHEBI:46858"/>
        <dbReference type="ChEBI" id="CHEBI:61978"/>
        <dbReference type="ChEBI" id="CHEBI:456216"/>
        <dbReference type="EC" id="2.7.10.2"/>
    </reaction>
</comment>
<feature type="domain" description="Tyrosine-protein kinase G-rich" evidence="20">
    <location>
        <begin position="372"/>
        <end position="436"/>
    </location>
</feature>
<evidence type="ECO:0000256" key="5">
    <source>
        <dbReference type="ARBA" id="ARBA00022475"/>
    </source>
</evidence>
<dbReference type="CDD" id="cd05387">
    <property type="entry name" value="BY-kinase"/>
    <property type="match status" value="1"/>
</dbReference>
<evidence type="ECO:0000256" key="13">
    <source>
        <dbReference type="ARBA" id="ARBA00023136"/>
    </source>
</evidence>
<evidence type="ECO:0000256" key="11">
    <source>
        <dbReference type="ARBA" id="ARBA00022840"/>
    </source>
</evidence>
<dbReference type="GO" id="GO:0004713">
    <property type="term" value="F:protein tyrosine kinase activity"/>
    <property type="evidence" value="ECO:0007669"/>
    <property type="project" value="TreeGrafter"/>
</dbReference>
<keyword evidence="9" id="KW-0547">Nucleotide-binding</keyword>
<evidence type="ECO:0000256" key="12">
    <source>
        <dbReference type="ARBA" id="ARBA00022989"/>
    </source>
</evidence>
<dbReference type="Pfam" id="PF13614">
    <property type="entry name" value="AAA_31"/>
    <property type="match status" value="1"/>
</dbReference>
<dbReference type="Pfam" id="PF02706">
    <property type="entry name" value="Wzz"/>
    <property type="match status" value="1"/>
</dbReference>
<evidence type="ECO:0000313" key="22">
    <source>
        <dbReference type="Proteomes" id="UP000234881"/>
    </source>
</evidence>
<evidence type="ECO:0000259" key="19">
    <source>
        <dbReference type="Pfam" id="PF13614"/>
    </source>
</evidence>
<keyword evidence="13 17" id="KW-0472">Membrane</keyword>
<dbReference type="RefSeq" id="WP_101534987.1">
    <property type="nucleotide sequence ID" value="NZ_PKUQ01000036.1"/>
</dbReference>
<gene>
    <name evidence="21" type="ORF">C0081_16655</name>
</gene>
<keyword evidence="22" id="KW-1185">Reference proteome</keyword>
<keyword evidence="8 17" id="KW-0812">Transmembrane</keyword>
<feature type="coiled-coil region" evidence="16">
    <location>
        <begin position="186"/>
        <end position="220"/>
    </location>
</feature>
<dbReference type="InterPro" id="IPR025669">
    <property type="entry name" value="AAA_dom"/>
</dbReference>
<protein>
    <recommendedName>
        <fullName evidence="4">non-specific protein-tyrosine kinase</fullName>
        <ecNumber evidence="4">2.7.10.2</ecNumber>
    </recommendedName>
</protein>
<dbReference type="PANTHER" id="PTHR32309">
    <property type="entry name" value="TYROSINE-PROTEIN KINASE"/>
    <property type="match status" value="1"/>
</dbReference>
<feature type="domain" description="AAA" evidence="19">
    <location>
        <begin position="527"/>
        <end position="680"/>
    </location>
</feature>
<evidence type="ECO:0000256" key="8">
    <source>
        <dbReference type="ARBA" id="ARBA00022692"/>
    </source>
</evidence>
<sequence length="712" mass="78142">MDDSEFDIRHLVGMIGRQRKLIVSTVILAVALAVIALFAITPKYTASALILVDPSQKNLLDPRAASGFSNTDSARVDSEVAIVASDRVLVDVVRSQNLISDDEFGVKLGIKDKLLTLIRVSDGKLPSGEEAVLTVLQKFKESVRVSRKGLTYLIAVSVQSIDKGKASRLANAISEAYIHNQIEAKVDNARAARDIVMREVSQAQEAIIAADRNYEQFLNENKDSILAASGSDDLKIAFAEIENLTALQSVRSQSLASLNDNLGSQNWDAILSELQSVAVEELVKQRNELSRRLQNTDANSSSAGNIADQLKNLDRQLESETRKTISFLTEQNALDLKRLKSVKGELDATINQSNLPTDILAQVYGLRQTSSLATTQYRTLLSRSQSLETEQALQVADSRVVSASFPPTEPSSPNSGLILSFALAGGLGLGLAAAFLFEYFIGGFISEEQVEDITKLPVATTIMAETLDSNSTSLSDILITSPLSRYTENFRRLQVAIHSSFLDREARKNEQQRCFVTLVTSTLPSEGKSTVALSLARSYALSNKRVLIIDCDMRKPNLHKQLNKTTPKGIDDFLSGSLTTDILSSIVTTDDKTPLTAILGSRAVGRPTDQLVSKTALTRLIEIASQRFDHIIIDSPPVEPVVDALYLAEKADTIVYVIRWAKTSSRLARKAIAMLEKVKRPTTNIFAVLNQKEGGEHYYYSNYSGYYRDEET</sequence>
<evidence type="ECO:0000313" key="21">
    <source>
        <dbReference type="EMBL" id="PLW76052.1"/>
    </source>
</evidence>
<comment type="caution">
    <text evidence="21">The sequence shown here is derived from an EMBL/GenBank/DDBJ whole genome shotgun (WGS) entry which is preliminary data.</text>
</comment>
<evidence type="ECO:0000259" key="20">
    <source>
        <dbReference type="Pfam" id="PF13807"/>
    </source>
</evidence>
<feature type="transmembrane region" description="Helical" evidence="17">
    <location>
        <begin position="21"/>
        <end position="40"/>
    </location>
</feature>
<reference evidence="21 22" key="1">
    <citation type="submission" date="2018-01" db="EMBL/GenBank/DDBJ databases">
        <title>The draft genome sequence of Cohaesibacter sp. H1304.</title>
        <authorList>
            <person name="Wang N.-N."/>
            <person name="Du Z.-J."/>
        </authorList>
    </citation>
    <scope>NUCLEOTIDE SEQUENCE [LARGE SCALE GENOMIC DNA]</scope>
    <source>
        <strain evidence="21 22">H1304</strain>
    </source>
</reference>
<evidence type="ECO:0000256" key="15">
    <source>
        <dbReference type="ARBA" id="ARBA00051245"/>
    </source>
</evidence>
<keyword evidence="7" id="KW-0808">Transferase</keyword>
<dbReference type="InterPro" id="IPR005702">
    <property type="entry name" value="Wzc-like_C"/>
</dbReference>
<dbReference type="AlphaFoldDB" id="A0A2N5XNJ1"/>
<keyword evidence="10" id="KW-0418">Kinase</keyword>
<evidence type="ECO:0000256" key="3">
    <source>
        <dbReference type="ARBA" id="ARBA00008883"/>
    </source>
</evidence>